<dbReference type="GO" id="GO:0016620">
    <property type="term" value="F:oxidoreductase activity, acting on the aldehyde or oxo group of donors, NAD or NADP as acceptor"/>
    <property type="evidence" value="ECO:0007669"/>
    <property type="project" value="InterPro"/>
</dbReference>
<organism evidence="7 8">
    <name type="scientific">Aquabacterium commune</name>
    <dbReference type="NCBI Taxonomy" id="70586"/>
    <lineage>
        <taxon>Bacteria</taxon>
        <taxon>Pseudomonadati</taxon>
        <taxon>Pseudomonadota</taxon>
        <taxon>Betaproteobacteria</taxon>
        <taxon>Burkholderiales</taxon>
        <taxon>Aquabacterium</taxon>
    </lineage>
</organism>
<evidence type="ECO:0000313" key="8">
    <source>
        <dbReference type="Proteomes" id="UP000294593"/>
    </source>
</evidence>
<evidence type="ECO:0000256" key="4">
    <source>
        <dbReference type="PROSITE-ProRule" id="PRU10007"/>
    </source>
</evidence>
<protein>
    <submittedName>
        <fullName evidence="7">Benzaldehyde dehydrogenase (NAD+)</fullName>
    </submittedName>
</protein>
<name>A0A4V3CWZ4_9BURK</name>
<evidence type="ECO:0000313" key="7">
    <source>
        <dbReference type="EMBL" id="TDP88268.1"/>
    </source>
</evidence>
<dbReference type="EMBL" id="SNXW01000001">
    <property type="protein sequence ID" value="TDP88268.1"/>
    <property type="molecule type" value="Genomic_DNA"/>
</dbReference>
<evidence type="ECO:0000259" key="6">
    <source>
        <dbReference type="Pfam" id="PF00171"/>
    </source>
</evidence>
<dbReference type="SUPFAM" id="SSF53720">
    <property type="entry name" value="ALDH-like"/>
    <property type="match status" value="1"/>
</dbReference>
<keyword evidence="2 5" id="KW-0560">Oxidoreductase</keyword>
<reference evidence="7 8" key="1">
    <citation type="submission" date="2019-03" db="EMBL/GenBank/DDBJ databases">
        <title>Genomic Encyclopedia of Type Strains, Phase IV (KMG-IV): sequencing the most valuable type-strain genomes for metagenomic binning, comparative biology and taxonomic classification.</title>
        <authorList>
            <person name="Goeker M."/>
        </authorList>
    </citation>
    <scope>NUCLEOTIDE SEQUENCE [LARGE SCALE GENOMIC DNA]</scope>
    <source>
        <strain evidence="7 8">DSM 11901</strain>
    </source>
</reference>
<keyword evidence="8" id="KW-1185">Reference proteome</keyword>
<evidence type="ECO:0000256" key="2">
    <source>
        <dbReference type="ARBA" id="ARBA00023002"/>
    </source>
</evidence>
<dbReference type="PANTHER" id="PTHR42986:SF1">
    <property type="entry name" value="BENZALDEHYDE DEHYDROGENASE YFMT"/>
    <property type="match status" value="1"/>
</dbReference>
<dbReference type="FunFam" id="3.40.309.10:FF:000009">
    <property type="entry name" value="Aldehyde dehydrogenase A"/>
    <property type="match status" value="1"/>
</dbReference>
<dbReference type="Gene3D" id="3.40.605.10">
    <property type="entry name" value="Aldehyde Dehydrogenase, Chain A, domain 1"/>
    <property type="match status" value="1"/>
</dbReference>
<dbReference type="RefSeq" id="WP_243738467.1">
    <property type="nucleotide sequence ID" value="NZ_SNXW01000001.1"/>
</dbReference>
<comment type="caution">
    <text evidence="7">The sequence shown here is derived from an EMBL/GenBank/DDBJ whole genome shotgun (WGS) entry which is preliminary data.</text>
</comment>
<evidence type="ECO:0000256" key="3">
    <source>
        <dbReference type="ARBA" id="ARBA00023027"/>
    </source>
</evidence>
<dbReference type="Pfam" id="PF00171">
    <property type="entry name" value="Aldedh"/>
    <property type="match status" value="1"/>
</dbReference>
<evidence type="ECO:0000256" key="5">
    <source>
        <dbReference type="RuleBase" id="RU003345"/>
    </source>
</evidence>
<dbReference type="InterPro" id="IPR016163">
    <property type="entry name" value="Ald_DH_C"/>
</dbReference>
<dbReference type="InterPro" id="IPR029510">
    <property type="entry name" value="Ald_DH_CS_GLU"/>
</dbReference>
<evidence type="ECO:0000256" key="1">
    <source>
        <dbReference type="ARBA" id="ARBA00009986"/>
    </source>
</evidence>
<accession>A0A4V3CWZ4</accession>
<gene>
    <name evidence="7" type="ORF">EV672_101413</name>
</gene>
<dbReference type="AlphaFoldDB" id="A0A4V3CWZ4"/>
<dbReference type="InterPro" id="IPR016161">
    <property type="entry name" value="Ald_DH/histidinol_DH"/>
</dbReference>
<sequence>MNNPANNASIPNTAPAWEARIFSPGWRASEGGHVAVMEPATGETIGAIGVANQADVQRAVQVAAQANAGWAATPFDQRAEVMRRAATLLRERATEFHHWNVRECGSIGPKAEWELHATYEQLQMCAALPMQPIGEIYPSTLPGRINHVQRVPLGTVAVITPWNFPLLLAMRSVAPALAMGNTVILKPDLQAAVTGGALIAQLFADAGLPEGVLQVLPGGPEAGEALVQHPDVAMVSFTGSTAVGRHIGEVCGRMLKKCILELGGNNVLMVLEDADLDAAASSGAWGAFLHQGQICMQAGRHLVHRSVAAAYADKLRARAEALVVGDPHRAQVHLGPVINRRQHERIDEIVQDAVRAGARLLTGGPVSGPNAGLFYRPTVLADVGTEMRAFKEEIFGPVAPITVFDTEDEAIALTNASPYGLAAGIHTRQPHRAQQIAQRLHTGMVHINDQTVNNEFHVPFGGMGASSGNGSRFGGPANLHEFTQTQWVSVMAQGIQYPF</sequence>
<dbReference type="FunFam" id="3.40.605.10:FF:000007">
    <property type="entry name" value="NAD/NADP-dependent betaine aldehyde dehydrogenase"/>
    <property type="match status" value="1"/>
</dbReference>
<proteinExistence type="inferred from homology"/>
<dbReference type="CDD" id="cd07152">
    <property type="entry name" value="ALDH_BenzADH"/>
    <property type="match status" value="1"/>
</dbReference>
<dbReference type="Proteomes" id="UP000294593">
    <property type="component" value="Unassembled WGS sequence"/>
</dbReference>
<dbReference type="Gene3D" id="3.40.309.10">
    <property type="entry name" value="Aldehyde Dehydrogenase, Chain A, domain 2"/>
    <property type="match status" value="1"/>
</dbReference>
<feature type="domain" description="Aldehyde dehydrogenase" evidence="6">
    <location>
        <begin position="26"/>
        <end position="488"/>
    </location>
</feature>
<keyword evidence="3" id="KW-0520">NAD</keyword>
<dbReference type="InterPro" id="IPR015590">
    <property type="entry name" value="Aldehyde_DH_dom"/>
</dbReference>
<dbReference type="PANTHER" id="PTHR42986">
    <property type="entry name" value="BENZALDEHYDE DEHYDROGENASE YFMT"/>
    <property type="match status" value="1"/>
</dbReference>
<comment type="similarity">
    <text evidence="1 5">Belongs to the aldehyde dehydrogenase family.</text>
</comment>
<dbReference type="InterPro" id="IPR016162">
    <property type="entry name" value="Ald_DH_N"/>
</dbReference>
<dbReference type="PROSITE" id="PS00687">
    <property type="entry name" value="ALDEHYDE_DEHYDR_GLU"/>
    <property type="match status" value="1"/>
</dbReference>
<feature type="active site" evidence="4">
    <location>
        <position position="261"/>
    </location>
</feature>